<evidence type="ECO:0000256" key="9">
    <source>
        <dbReference type="ARBA" id="ARBA00023049"/>
    </source>
</evidence>
<dbReference type="AlphaFoldDB" id="A0A2M7Z3K6"/>
<keyword evidence="6 11" id="KW-0378">Hydrolase</keyword>
<evidence type="ECO:0000313" key="14">
    <source>
        <dbReference type="Proteomes" id="UP000230178"/>
    </source>
</evidence>
<keyword evidence="10 11" id="KW-0472">Membrane</keyword>
<evidence type="ECO:0000256" key="2">
    <source>
        <dbReference type="ARBA" id="ARBA00004141"/>
    </source>
</evidence>
<evidence type="ECO:0000313" key="13">
    <source>
        <dbReference type="EMBL" id="PJA83502.1"/>
    </source>
</evidence>
<comment type="cofactor">
    <cofactor evidence="1 11">
        <name>Zn(2+)</name>
        <dbReference type="ChEBI" id="CHEBI:29105"/>
    </cofactor>
</comment>
<evidence type="ECO:0000256" key="11">
    <source>
        <dbReference type="RuleBase" id="RU362031"/>
    </source>
</evidence>
<dbReference type="InterPro" id="IPR041489">
    <property type="entry name" value="PDZ_6"/>
</dbReference>
<dbReference type="GO" id="GO:0004222">
    <property type="term" value="F:metalloendopeptidase activity"/>
    <property type="evidence" value="ECO:0007669"/>
    <property type="project" value="InterPro"/>
</dbReference>
<keyword evidence="8 11" id="KW-1133">Transmembrane helix</keyword>
<keyword evidence="5 11" id="KW-0812">Transmembrane</keyword>
<dbReference type="InterPro" id="IPR001478">
    <property type="entry name" value="PDZ"/>
</dbReference>
<evidence type="ECO:0000256" key="3">
    <source>
        <dbReference type="ARBA" id="ARBA00007931"/>
    </source>
</evidence>
<dbReference type="Proteomes" id="UP000230178">
    <property type="component" value="Unassembled WGS sequence"/>
</dbReference>
<feature type="transmembrane region" description="Helical" evidence="11">
    <location>
        <begin position="341"/>
        <end position="362"/>
    </location>
</feature>
<sequence>MFLTIVIVFISLIGLIVLHELGHFILAKKFGVKVEEFGVFLPPRLFGKKIGETTYSLNLLPLGAFVKLYGEDATHPPPSEEKIEASRTFQGKPIWQRVLIVLGGVVSFWLISVVLLSIVFGIGAPQAISDEENHTLLNPKVQIVAIVPGSPAQIAGIKIGDTIRKIQNPKSKIQIDKVKEVQEFTEANKGKEITLTIERGKEVFDVSLVPRVSPPEGEGAMGVALARMIEKSYPWEEAPVKGIEATFNLTKGVIVGISQVFGNLIQGKGLPPGAEVMGPVGIGKLMTQIAQMGINYYLQFVAIISVYLAIFNILPIPALDGGKLLFLGIEKVRRKPVSQKVEQNITAVFFALLITLMIWVTIKDITRLF</sequence>
<feature type="domain" description="PDZ" evidence="12">
    <location>
        <begin position="120"/>
        <end position="201"/>
    </location>
</feature>
<dbReference type="InterPro" id="IPR036034">
    <property type="entry name" value="PDZ_sf"/>
</dbReference>
<dbReference type="SUPFAM" id="SSF50156">
    <property type="entry name" value="PDZ domain-like"/>
    <property type="match status" value="1"/>
</dbReference>
<reference evidence="14" key="1">
    <citation type="submission" date="2017-09" db="EMBL/GenBank/DDBJ databases">
        <title>Depth-based differentiation of microbial function through sediment-hosted aquifers and enrichment of novel symbionts in the deep terrestrial subsurface.</title>
        <authorList>
            <person name="Probst A.J."/>
            <person name="Ladd B."/>
            <person name="Jarett J.K."/>
            <person name="Geller-Mcgrath D.E."/>
            <person name="Sieber C.M.K."/>
            <person name="Emerson J.B."/>
            <person name="Anantharaman K."/>
            <person name="Thomas B.C."/>
            <person name="Malmstrom R."/>
            <person name="Stieglmeier M."/>
            <person name="Klingl A."/>
            <person name="Woyke T."/>
            <person name="Ryan C.M."/>
            <person name="Banfield J.F."/>
        </authorList>
    </citation>
    <scope>NUCLEOTIDE SEQUENCE [LARGE SCALE GENOMIC DNA]</scope>
</reference>
<evidence type="ECO:0000256" key="5">
    <source>
        <dbReference type="ARBA" id="ARBA00022692"/>
    </source>
</evidence>
<dbReference type="EC" id="3.4.24.-" evidence="11"/>
<dbReference type="EMBL" id="PFVS01000040">
    <property type="protein sequence ID" value="PJA83502.1"/>
    <property type="molecule type" value="Genomic_DNA"/>
</dbReference>
<comment type="similarity">
    <text evidence="3 11">Belongs to the peptidase M50B family.</text>
</comment>
<dbReference type="GO" id="GO:0016020">
    <property type="term" value="C:membrane"/>
    <property type="evidence" value="ECO:0007669"/>
    <property type="project" value="UniProtKB-SubCell"/>
</dbReference>
<gene>
    <name evidence="13" type="primary">rseP</name>
    <name evidence="13" type="ORF">CO146_01015</name>
</gene>
<feature type="transmembrane region" description="Helical" evidence="11">
    <location>
        <begin position="98"/>
        <end position="123"/>
    </location>
</feature>
<evidence type="ECO:0000256" key="7">
    <source>
        <dbReference type="ARBA" id="ARBA00022833"/>
    </source>
</evidence>
<dbReference type="InterPro" id="IPR008915">
    <property type="entry name" value="Peptidase_M50"/>
</dbReference>
<evidence type="ECO:0000256" key="1">
    <source>
        <dbReference type="ARBA" id="ARBA00001947"/>
    </source>
</evidence>
<dbReference type="Pfam" id="PF17820">
    <property type="entry name" value="PDZ_6"/>
    <property type="match status" value="1"/>
</dbReference>
<dbReference type="CDD" id="cd06163">
    <property type="entry name" value="S2P-M50_PDZ_RseP-like"/>
    <property type="match status" value="1"/>
</dbReference>
<evidence type="ECO:0000256" key="8">
    <source>
        <dbReference type="ARBA" id="ARBA00022989"/>
    </source>
</evidence>
<comment type="subcellular location">
    <subcellularLocation>
        <location evidence="2">Membrane</location>
        <topology evidence="2">Multi-pass membrane protein</topology>
    </subcellularLocation>
</comment>
<dbReference type="GO" id="GO:0046872">
    <property type="term" value="F:metal ion binding"/>
    <property type="evidence" value="ECO:0007669"/>
    <property type="project" value="UniProtKB-KW"/>
</dbReference>
<keyword evidence="9 11" id="KW-0482">Metalloprotease</keyword>
<dbReference type="SMART" id="SM00228">
    <property type="entry name" value="PDZ"/>
    <property type="match status" value="1"/>
</dbReference>
<protein>
    <recommendedName>
        <fullName evidence="11">Zinc metalloprotease</fullName>
        <ecNumber evidence="11">3.4.24.-</ecNumber>
    </recommendedName>
</protein>
<dbReference type="NCBIfam" id="TIGR00054">
    <property type="entry name" value="RIP metalloprotease RseP"/>
    <property type="match status" value="1"/>
</dbReference>
<keyword evidence="11" id="KW-0479">Metal-binding</keyword>
<dbReference type="GO" id="GO:0006508">
    <property type="term" value="P:proteolysis"/>
    <property type="evidence" value="ECO:0007669"/>
    <property type="project" value="UniProtKB-KW"/>
</dbReference>
<name>A0A2M7Z3K6_9BACT</name>
<feature type="transmembrane region" description="Helical" evidence="11">
    <location>
        <begin position="296"/>
        <end position="320"/>
    </location>
</feature>
<accession>A0A2M7Z3K6</accession>
<evidence type="ECO:0000256" key="10">
    <source>
        <dbReference type="ARBA" id="ARBA00023136"/>
    </source>
</evidence>
<dbReference type="PANTHER" id="PTHR42837">
    <property type="entry name" value="REGULATOR OF SIGMA-E PROTEASE RSEP"/>
    <property type="match status" value="1"/>
</dbReference>
<feature type="transmembrane region" description="Helical" evidence="11">
    <location>
        <begin position="6"/>
        <end position="26"/>
    </location>
</feature>
<dbReference type="PANTHER" id="PTHR42837:SF2">
    <property type="entry name" value="MEMBRANE METALLOPROTEASE ARASP2, CHLOROPLASTIC-RELATED"/>
    <property type="match status" value="1"/>
</dbReference>
<keyword evidence="4 13" id="KW-0645">Protease</keyword>
<evidence type="ECO:0000259" key="12">
    <source>
        <dbReference type="SMART" id="SM00228"/>
    </source>
</evidence>
<evidence type="ECO:0000256" key="4">
    <source>
        <dbReference type="ARBA" id="ARBA00022670"/>
    </source>
</evidence>
<dbReference type="Pfam" id="PF02163">
    <property type="entry name" value="Peptidase_M50"/>
    <property type="match status" value="1"/>
</dbReference>
<dbReference type="Gene3D" id="2.30.42.10">
    <property type="match status" value="1"/>
</dbReference>
<comment type="caution">
    <text evidence="13">The sequence shown here is derived from an EMBL/GenBank/DDBJ whole genome shotgun (WGS) entry which is preliminary data.</text>
</comment>
<dbReference type="InterPro" id="IPR004387">
    <property type="entry name" value="Pept_M50_Zn"/>
</dbReference>
<organism evidence="13 14">
    <name type="scientific">Candidatus Nealsonbacteria bacterium CG_4_9_14_3_um_filter_37_29</name>
    <dbReference type="NCBI Taxonomy" id="1974696"/>
    <lineage>
        <taxon>Bacteria</taxon>
        <taxon>Candidatus Nealsoniibacteriota</taxon>
    </lineage>
</organism>
<proteinExistence type="inferred from homology"/>
<keyword evidence="7 11" id="KW-0862">Zinc</keyword>
<evidence type="ECO:0000256" key="6">
    <source>
        <dbReference type="ARBA" id="ARBA00022801"/>
    </source>
</evidence>